<organism evidence="3 4">
    <name type="scientific">Pseudomonas amygdali pv. mori</name>
    <dbReference type="NCBI Taxonomy" id="34065"/>
    <lineage>
        <taxon>Bacteria</taxon>
        <taxon>Pseudomonadati</taxon>
        <taxon>Pseudomonadota</taxon>
        <taxon>Gammaproteobacteria</taxon>
        <taxon>Pseudomonadales</taxon>
        <taxon>Pseudomonadaceae</taxon>
        <taxon>Pseudomonas</taxon>
        <taxon>Pseudomonas amygdali</taxon>
    </lineage>
</organism>
<gene>
    <name evidence="3" type="ORF">ALQ05_200298</name>
</gene>
<dbReference type="Proteomes" id="UP000279553">
    <property type="component" value="Unassembled WGS sequence"/>
</dbReference>
<dbReference type="EMBL" id="RBRD01000175">
    <property type="protein sequence ID" value="RMQ35852.1"/>
    <property type="molecule type" value="Genomic_DNA"/>
</dbReference>
<reference evidence="3 4" key="1">
    <citation type="submission" date="2018-08" db="EMBL/GenBank/DDBJ databases">
        <title>Recombination of ecologically and evolutionarily significant loci maintains genetic cohesion in the Pseudomonas syringae species complex.</title>
        <authorList>
            <person name="Dillon M."/>
            <person name="Thakur S."/>
            <person name="Almeida R.N.D."/>
            <person name="Weir B.S."/>
            <person name="Guttman D.S."/>
        </authorList>
    </citation>
    <scope>NUCLEOTIDE SEQUENCE [LARGE SCALE GENOMIC DNA]</scope>
    <source>
        <strain evidence="3 4">ICMP 535</strain>
    </source>
</reference>
<keyword evidence="2" id="KW-0812">Transmembrane</keyword>
<feature type="region of interest" description="Disordered" evidence="1">
    <location>
        <begin position="153"/>
        <end position="173"/>
    </location>
</feature>
<keyword evidence="2" id="KW-1133">Transmembrane helix</keyword>
<evidence type="ECO:0000256" key="2">
    <source>
        <dbReference type="SAM" id="Phobius"/>
    </source>
</evidence>
<proteinExistence type="predicted"/>
<feature type="transmembrane region" description="Helical" evidence="2">
    <location>
        <begin position="92"/>
        <end position="114"/>
    </location>
</feature>
<dbReference type="RefSeq" id="WP_135187577.1">
    <property type="nucleotide sequence ID" value="NZ_RBRD01000175.1"/>
</dbReference>
<evidence type="ECO:0000313" key="3">
    <source>
        <dbReference type="EMBL" id="RMQ35852.1"/>
    </source>
</evidence>
<evidence type="ECO:0000256" key="1">
    <source>
        <dbReference type="SAM" id="MobiDB-lite"/>
    </source>
</evidence>
<feature type="transmembrane region" description="Helical" evidence="2">
    <location>
        <begin position="121"/>
        <end position="139"/>
    </location>
</feature>
<name>A0A3M4L305_PSEA0</name>
<accession>A0A3M4L305</accession>
<comment type="caution">
    <text evidence="3">The sequence shown here is derived from an EMBL/GenBank/DDBJ whole genome shotgun (WGS) entry which is preliminary data.</text>
</comment>
<keyword evidence="2" id="KW-0472">Membrane</keyword>
<feature type="transmembrane region" description="Helical" evidence="2">
    <location>
        <begin position="29"/>
        <end position="50"/>
    </location>
</feature>
<evidence type="ECO:0000313" key="4">
    <source>
        <dbReference type="Proteomes" id="UP000279553"/>
    </source>
</evidence>
<feature type="transmembrane region" description="Helical" evidence="2">
    <location>
        <begin position="62"/>
        <end position="86"/>
    </location>
</feature>
<protein>
    <submittedName>
        <fullName evidence="3">Uncharacterized protein</fullName>
    </submittedName>
</protein>
<sequence length="173" mass="19035">MDENETNYWYQFRAALASRSKDPWGHPSFVMFFFVGVLFFGGLGIWVEIVRVSVLLSDEASFKTICFAINVFYPSLGCASMLQFILGDYPKMLRALGVLLCLIFVVACGSIGFLQLYTPSGLIVEIILSALALWCWWIANAKNPDFLEPNPTAASGPADVSTPLSGTLDGFKV</sequence>
<dbReference type="AlphaFoldDB" id="A0A3M4L305"/>